<reference evidence="2" key="1">
    <citation type="submission" date="2020-05" db="EMBL/GenBank/DDBJ databases">
        <authorList>
            <person name="Chiriac C."/>
            <person name="Salcher M."/>
            <person name="Ghai R."/>
            <person name="Kavagutti S V."/>
        </authorList>
    </citation>
    <scope>NUCLEOTIDE SEQUENCE</scope>
</reference>
<proteinExistence type="predicted"/>
<feature type="region of interest" description="Disordered" evidence="1">
    <location>
        <begin position="16"/>
        <end position="66"/>
    </location>
</feature>
<evidence type="ECO:0000313" key="2">
    <source>
        <dbReference type="EMBL" id="CAB4742679.1"/>
    </source>
</evidence>
<name>A0A6J6T8N0_9ZZZZ</name>
<feature type="compositionally biased region" description="Polar residues" evidence="1">
    <location>
        <begin position="46"/>
        <end position="66"/>
    </location>
</feature>
<sequence>MVTPTPTSVAAMIVRGRISRGPSGSENPSALNSTLSSTARPMPANNPMNVATTPITSASPITEMVT</sequence>
<dbReference type="AlphaFoldDB" id="A0A6J6T8N0"/>
<gene>
    <name evidence="2" type="ORF">UFOPK2754_01285</name>
</gene>
<evidence type="ECO:0000256" key="1">
    <source>
        <dbReference type="SAM" id="MobiDB-lite"/>
    </source>
</evidence>
<accession>A0A6J6T8N0</accession>
<organism evidence="2">
    <name type="scientific">freshwater metagenome</name>
    <dbReference type="NCBI Taxonomy" id="449393"/>
    <lineage>
        <taxon>unclassified sequences</taxon>
        <taxon>metagenomes</taxon>
        <taxon>ecological metagenomes</taxon>
    </lineage>
</organism>
<feature type="compositionally biased region" description="Polar residues" evidence="1">
    <location>
        <begin position="22"/>
        <end position="39"/>
    </location>
</feature>
<dbReference type="EMBL" id="CAEZYR010000040">
    <property type="protein sequence ID" value="CAB4742679.1"/>
    <property type="molecule type" value="Genomic_DNA"/>
</dbReference>
<protein>
    <submittedName>
        <fullName evidence="2">Unannotated protein</fullName>
    </submittedName>
</protein>